<feature type="compositionally biased region" description="Low complexity" evidence="1">
    <location>
        <begin position="141"/>
        <end position="156"/>
    </location>
</feature>
<accession>A0A9X2FHG3</accession>
<dbReference type="RefSeq" id="WP_252854127.1">
    <property type="nucleotide sequence ID" value="NZ_JAMXLR010000064.1"/>
</dbReference>
<gene>
    <name evidence="2" type="ORF">NG895_19095</name>
</gene>
<comment type="caution">
    <text evidence="2">The sequence shown here is derived from an EMBL/GenBank/DDBJ whole genome shotgun (WGS) entry which is preliminary data.</text>
</comment>
<sequence>MESGDQQDKWAALNESLGIEPTAEPEAEQSAPPAEVPAQPAIEHRAPTRPPSAWGDLAEEFGLEVEEPEAPPAVEAEPEKAAEPVADSKGAEVEAESPSDTEEKASQEDASEVDAPEDDAPEDESPEVAVVEQLKEDTDLVAETAVAAEEPEVQETAAREQQQEEAPMPAAPSGFGGTGLTLPDWFPFGGRKKATPPPEPTVEAEESEVAEAEPVADIDSESQAEDQAEDQAKESSEEKEGEGEGERRRGRRRRGRRRGRGRKRISGEASDEADEADESDESSAEDEDFVATGGVDDEDSSDETPEKRVRTVSHKNIPPWHEAIGVVVDANIAARGERKRSSRSRGGSRGGRGRRRSGGGKKES</sequence>
<keyword evidence="3" id="KW-1185">Reference proteome</keyword>
<feature type="compositionally biased region" description="Acidic residues" evidence="1">
    <location>
        <begin position="57"/>
        <end position="69"/>
    </location>
</feature>
<feature type="compositionally biased region" description="Low complexity" evidence="1">
    <location>
        <begin position="163"/>
        <end position="172"/>
    </location>
</feature>
<name>A0A9X2FHG3_9BACT</name>
<reference evidence="2" key="1">
    <citation type="submission" date="2022-06" db="EMBL/GenBank/DDBJ databases">
        <title>Aeoliella straminimaris, a novel planctomycete from sediments.</title>
        <authorList>
            <person name="Vitorino I.R."/>
            <person name="Lage O.M."/>
        </authorList>
    </citation>
    <scope>NUCLEOTIDE SEQUENCE</scope>
    <source>
        <strain evidence="2">ICT_H6.2</strain>
    </source>
</reference>
<protein>
    <submittedName>
        <fullName evidence="2">Uncharacterized protein</fullName>
    </submittedName>
</protein>
<feature type="region of interest" description="Disordered" evidence="1">
    <location>
        <begin position="1"/>
        <end position="364"/>
    </location>
</feature>
<feature type="compositionally biased region" description="Acidic residues" evidence="1">
    <location>
        <begin position="109"/>
        <end position="126"/>
    </location>
</feature>
<dbReference type="EMBL" id="JAMXLR010000064">
    <property type="protein sequence ID" value="MCO6046011.1"/>
    <property type="molecule type" value="Genomic_DNA"/>
</dbReference>
<feature type="compositionally biased region" description="Basic residues" evidence="1">
    <location>
        <begin position="248"/>
        <end position="264"/>
    </location>
</feature>
<feature type="compositionally biased region" description="Low complexity" evidence="1">
    <location>
        <begin position="20"/>
        <end position="41"/>
    </location>
</feature>
<evidence type="ECO:0000256" key="1">
    <source>
        <dbReference type="SAM" id="MobiDB-lite"/>
    </source>
</evidence>
<evidence type="ECO:0000313" key="3">
    <source>
        <dbReference type="Proteomes" id="UP001155241"/>
    </source>
</evidence>
<feature type="compositionally biased region" description="Acidic residues" evidence="1">
    <location>
        <begin position="269"/>
        <end position="303"/>
    </location>
</feature>
<dbReference type="AlphaFoldDB" id="A0A9X2FHG3"/>
<evidence type="ECO:0000313" key="2">
    <source>
        <dbReference type="EMBL" id="MCO6046011.1"/>
    </source>
</evidence>
<feature type="compositionally biased region" description="Acidic residues" evidence="1">
    <location>
        <begin position="202"/>
        <end position="229"/>
    </location>
</feature>
<feature type="compositionally biased region" description="Basic and acidic residues" evidence="1">
    <location>
        <begin position="230"/>
        <end position="247"/>
    </location>
</feature>
<organism evidence="2 3">
    <name type="scientific">Aeoliella straminimaris</name>
    <dbReference type="NCBI Taxonomy" id="2954799"/>
    <lineage>
        <taxon>Bacteria</taxon>
        <taxon>Pseudomonadati</taxon>
        <taxon>Planctomycetota</taxon>
        <taxon>Planctomycetia</taxon>
        <taxon>Pirellulales</taxon>
        <taxon>Lacipirellulaceae</taxon>
        <taxon>Aeoliella</taxon>
    </lineage>
</organism>
<dbReference type="Proteomes" id="UP001155241">
    <property type="component" value="Unassembled WGS sequence"/>
</dbReference>
<proteinExistence type="predicted"/>
<feature type="compositionally biased region" description="Basic residues" evidence="1">
    <location>
        <begin position="351"/>
        <end position="364"/>
    </location>
</feature>